<feature type="domain" description="Serine/threonine specific protein phosphatases" evidence="5">
    <location>
        <begin position="135"/>
        <end position="140"/>
    </location>
</feature>
<reference evidence="6" key="1">
    <citation type="submission" date="2006-10" db="EMBL/GenBank/DDBJ databases">
        <authorList>
            <person name="Amadeo P."/>
            <person name="Zhao Q."/>
            <person name="Wortman J."/>
            <person name="Fraser-Liggett C."/>
            <person name="Carlton J."/>
        </authorList>
    </citation>
    <scope>NUCLEOTIDE SEQUENCE</scope>
    <source>
        <strain evidence="6">G3</strain>
    </source>
</reference>
<dbReference type="VEuPathDB" id="TrichDB:TVAGG3_0595260"/>
<dbReference type="InterPro" id="IPR004843">
    <property type="entry name" value="Calcineurin-like_PHP"/>
</dbReference>
<evidence type="ECO:0000259" key="5">
    <source>
        <dbReference type="PROSITE" id="PS00125"/>
    </source>
</evidence>
<dbReference type="GO" id="GO:0005829">
    <property type="term" value="C:cytosol"/>
    <property type="evidence" value="ECO:0000318"/>
    <property type="project" value="GO_Central"/>
</dbReference>
<reference evidence="6" key="2">
    <citation type="journal article" date="2007" name="Science">
        <title>Draft genome sequence of the sexually transmitted pathogen Trichomonas vaginalis.</title>
        <authorList>
            <person name="Carlton J.M."/>
            <person name="Hirt R.P."/>
            <person name="Silva J.C."/>
            <person name="Delcher A.L."/>
            <person name="Schatz M."/>
            <person name="Zhao Q."/>
            <person name="Wortman J.R."/>
            <person name="Bidwell S.L."/>
            <person name="Alsmark U.C.M."/>
            <person name="Besteiro S."/>
            <person name="Sicheritz-Ponten T."/>
            <person name="Noel C.J."/>
            <person name="Dacks J.B."/>
            <person name="Foster P.G."/>
            <person name="Simillion C."/>
            <person name="Van de Peer Y."/>
            <person name="Miranda-Saavedra D."/>
            <person name="Barton G.J."/>
            <person name="Westrop G.D."/>
            <person name="Mueller S."/>
            <person name="Dessi D."/>
            <person name="Fiori P.L."/>
            <person name="Ren Q."/>
            <person name="Paulsen I."/>
            <person name="Zhang H."/>
            <person name="Bastida-Corcuera F.D."/>
            <person name="Simoes-Barbosa A."/>
            <person name="Brown M.T."/>
            <person name="Hayes R.D."/>
            <person name="Mukherjee M."/>
            <person name="Okumura C.Y."/>
            <person name="Schneider R."/>
            <person name="Smith A.J."/>
            <person name="Vanacova S."/>
            <person name="Villalvazo M."/>
            <person name="Haas B.J."/>
            <person name="Pertea M."/>
            <person name="Feldblyum T.V."/>
            <person name="Utterback T.R."/>
            <person name="Shu C.L."/>
            <person name="Osoegawa K."/>
            <person name="de Jong P.J."/>
            <person name="Hrdy I."/>
            <person name="Horvathova L."/>
            <person name="Zubacova Z."/>
            <person name="Dolezal P."/>
            <person name="Malik S.B."/>
            <person name="Logsdon J.M. Jr."/>
            <person name="Henze K."/>
            <person name="Gupta A."/>
            <person name="Wang C.C."/>
            <person name="Dunne R.L."/>
            <person name="Upcroft J.A."/>
            <person name="Upcroft P."/>
            <person name="White O."/>
            <person name="Salzberg S.L."/>
            <person name="Tang P."/>
            <person name="Chiu C.-H."/>
            <person name="Lee Y.-S."/>
            <person name="Embley T.M."/>
            <person name="Coombs G.H."/>
            <person name="Mottram J.C."/>
            <person name="Tachezy J."/>
            <person name="Fraser-Liggett C.M."/>
            <person name="Johnson P.J."/>
        </authorList>
    </citation>
    <scope>NUCLEOTIDE SEQUENCE [LARGE SCALE GENOMIC DNA]</scope>
    <source>
        <strain evidence="6">G3</strain>
    </source>
</reference>
<dbReference type="PANTHER" id="PTHR45619">
    <property type="entry name" value="SERINE/THREONINE-PROTEIN PHOSPHATASE PP2A-RELATED"/>
    <property type="match status" value="1"/>
</dbReference>
<dbReference type="STRING" id="5722.A2DUG4"/>
<dbReference type="eggNOG" id="KOG0372">
    <property type="taxonomic scope" value="Eukaryota"/>
</dbReference>
<proteinExistence type="inferred from homology"/>
<dbReference type="RefSeq" id="XP_001328225.1">
    <property type="nucleotide sequence ID" value="XM_001328190.1"/>
</dbReference>
<dbReference type="SUPFAM" id="SSF56300">
    <property type="entry name" value="Metallo-dependent phosphatases"/>
    <property type="match status" value="1"/>
</dbReference>
<dbReference type="EC" id="3.1.3.16" evidence="4"/>
<comment type="similarity">
    <text evidence="4">Belongs to the PPP phosphatase family.</text>
</comment>
<dbReference type="SMART" id="SM00156">
    <property type="entry name" value="PP2Ac"/>
    <property type="match status" value="1"/>
</dbReference>
<evidence type="ECO:0000313" key="7">
    <source>
        <dbReference type="Proteomes" id="UP000001542"/>
    </source>
</evidence>
<keyword evidence="7" id="KW-1185">Reference proteome</keyword>
<dbReference type="InterPro" id="IPR029052">
    <property type="entry name" value="Metallo-depent_PP-like"/>
</dbReference>
<keyword evidence="1" id="KW-0479">Metal-binding</keyword>
<dbReference type="GO" id="GO:0000278">
    <property type="term" value="P:mitotic cell cycle"/>
    <property type="evidence" value="ECO:0000318"/>
    <property type="project" value="GO_Central"/>
</dbReference>
<dbReference type="Proteomes" id="UP000001542">
    <property type="component" value="Unassembled WGS sequence"/>
</dbReference>
<sequence>MSERWREQTDTMWHKSVRNLQHDYEESTDIIDTLIEKLWSGALPSIVEVSYIIERSVSILKQEPNVLKIDPPFTISGDIHGQFNDFKQMFFLAGLPPYTRFLFLGDYVDRGDKGMEVFLILCLFKIKYPENFYLIRGNHESINITRIYGFYQEILVKYHSENVYNLFGKLFEALPIAALIGNQIFCVHGGITQYCPTIEDIQKLDRFSEIPITGALNDLLWADPSLDSAGFTDSERNAGHRFGSAATDKFCHQNNVKLIIRAHQMMMDGCKYCHNDKVLTIFSAPNYEGISQNKGGFAICDENLNIELVKYAAAPPESDNDRLSNLVF</sequence>
<organism evidence="6 7">
    <name type="scientific">Trichomonas vaginalis (strain ATCC PRA-98 / G3)</name>
    <dbReference type="NCBI Taxonomy" id="412133"/>
    <lineage>
        <taxon>Eukaryota</taxon>
        <taxon>Metamonada</taxon>
        <taxon>Parabasalia</taxon>
        <taxon>Trichomonadida</taxon>
        <taxon>Trichomonadidae</taxon>
        <taxon>Trichomonas</taxon>
    </lineage>
</organism>
<dbReference type="KEGG" id="tva:4774009"/>
<dbReference type="InParanoid" id="A2DUG4"/>
<dbReference type="Gene3D" id="3.60.21.10">
    <property type="match status" value="1"/>
</dbReference>
<gene>
    <name evidence="6" type="ORF">TVAG_262520</name>
</gene>
<dbReference type="PROSITE" id="PS00125">
    <property type="entry name" value="SER_THR_PHOSPHATASE"/>
    <property type="match status" value="1"/>
</dbReference>
<dbReference type="AlphaFoldDB" id="A2DUG4"/>
<dbReference type="GO" id="GO:0005634">
    <property type="term" value="C:nucleus"/>
    <property type="evidence" value="ECO:0000318"/>
    <property type="project" value="GO_Central"/>
</dbReference>
<dbReference type="Pfam" id="PF00149">
    <property type="entry name" value="Metallophos"/>
    <property type="match status" value="1"/>
</dbReference>
<dbReference type="InterPro" id="IPR047129">
    <property type="entry name" value="PPA2-like"/>
</dbReference>
<evidence type="ECO:0000313" key="6">
    <source>
        <dbReference type="EMBL" id="EAY16002.1"/>
    </source>
</evidence>
<dbReference type="SMR" id="A2DUG4"/>
<dbReference type="InterPro" id="IPR006186">
    <property type="entry name" value="Ser/Thr-sp_prot-phosphatase"/>
</dbReference>
<evidence type="ECO:0000256" key="1">
    <source>
        <dbReference type="ARBA" id="ARBA00022723"/>
    </source>
</evidence>
<dbReference type="VEuPathDB" id="TrichDB:TVAG_262520"/>
<dbReference type="OrthoDB" id="10260416at2759"/>
<comment type="catalytic activity">
    <reaction evidence="4">
        <text>O-phospho-L-threonyl-[protein] + H2O = L-threonyl-[protein] + phosphate</text>
        <dbReference type="Rhea" id="RHEA:47004"/>
        <dbReference type="Rhea" id="RHEA-COMP:11060"/>
        <dbReference type="Rhea" id="RHEA-COMP:11605"/>
        <dbReference type="ChEBI" id="CHEBI:15377"/>
        <dbReference type="ChEBI" id="CHEBI:30013"/>
        <dbReference type="ChEBI" id="CHEBI:43474"/>
        <dbReference type="ChEBI" id="CHEBI:61977"/>
        <dbReference type="EC" id="3.1.3.16"/>
    </reaction>
</comment>
<evidence type="ECO:0000256" key="3">
    <source>
        <dbReference type="ARBA" id="ARBA00023211"/>
    </source>
</evidence>
<dbReference type="GO" id="GO:0004722">
    <property type="term" value="F:protein serine/threonine phosphatase activity"/>
    <property type="evidence" value="ECO:0000318"/>
    <property type="project" value="GO_Central"/>
</dbReference>
<dbReference type="GO" id="GO:0046872">
    <property type="term" value="F:metal ion binding"/>
    <property type="evidence" value="ECO:0007669"/>
    <property type="project" value="UniProtKB-KW"/>
</dbReference>
<dbReference type="PRINTS" id="PR00114">
    <property type="entry name" value="STPHPHTASE"/>
</dbReference>
<name>A2DUG4_TRIV3</name>
<protein>
    <recommendedName>
        <fullName evidence="4">Serine/threonine-protein phosphatase</fullName>
        <ecNumber evidence="4">3.1.3.16</ecNumber>
    </recommendedName>
</protein>
<keyword evidence="2 4" id="KW-0378">Hydrolase</keyword>
<evidence type="ECO:0000256" key="2">
    <source>
        <dbReference type="ARBA" id="ARBA00022801"/>
    </source>
</evidence>
<accession>A2DUG4</accession>
<keyword evidence="3" id="KW-0464">Manganese</keyword>
<dbReference type="EMBL" id="DS113248">
    <property type="protein sequence ID" value="EAY16002.1"/>
    <property type="molecule type" value="Genomic_DNA"/>
</dbReference>
<evidence type="ECO:0000256" key="4">
    <source>
        <dbReference type="RuleBase" id="RU004273"/>
    </source>
</evidence>